<sequence>MHLKTSCPGEGLNSPTPTLNITAKNSRYFIITIPDNAISKSPFAIEKGLQGILGTPKSVKKLRSGDHLVETSTTLQSKSLLTATTFLGQPIKVAPHRTLNTTRGIISEPDLIQCPVQCLKSLMDYRSRESLSFGVL</sequence>
<keyword evidence="2" id="KW-1185">Reference proteome</keyword>
<dbReference type="AlphaFoldDB" id="A0AAV4TC98"/>
<dbReference type="EMBL" id="BPLQ01009484">
    <property type="protein sequence ID" value="GIY44258.1"/>
    <property type="molecule type" value="Genomic_DNA"/>
</dbReference>
<organism evidence="1 2">
    <name type="scientific">Caerostris darwini</name>
    <dbReference type="NCBI Taxonomy" id="1538125"/>
    <lineage>
        <taxon>Eukaryota</taxon>
        <taxon>Metazoa</taxon>
        <taxon>Ecdysozoa</taxon>
        <taxon>Arthropoda</taxon>
        <taxon>Chelicerata</taxon>
        <taxon>Arachnida</taxon>
        <taxon>Araneae</taxon>
        <taxon>Araneomorphae</taxon>
        <taxon>Entelegynae</taxon>
        <taxon>Araneoidea</taxon>
        <taxon>Araneidae</taxon>
        <taxon>Caerostris</taxon>
    </lineage>
</organism>
<keyword evidence="1" id="KW-0808">Transferase</keyword>
<keyword evidence="1" id="KW-0548">Nucleotidyltransferase</keyword>
<name>A0AAV4TC98_9ARAC</name>
<evidence type="ECO:0000313" key="1">
    <source>
        <dbReference type="EMBL" id="GIY44258.1"/>
    </source>
</evidence>
<comment type="caution">
    <text evidence="1">The sequence shown here is derived from an EMBL/GenBank/DDBJ whole genome shotgun (WGS) entry which is preliminary data.</text>
</comment>
<gene>
    <name evidence="1" type="primary">pol_2666</name>
    <name evidence="1" type="ORF">CDAR_588171</name>
</gene>
<dbReference type="GO" id="GO:0003964">
    <property type="term" value="F:RNA-directed DNA polymerase activity"/>
    <property type="evidence" value="ECO:0007669"/>
    <property type="project" value="UniProtKB-KW"/>
</dbReference>
<proteinExistence type="predicted"/>
<dbReference type="Proteomes" id="UP001054837">
    <property type="component" value="Unassembled WGS sequence"/>
</dbReference>
<evidence type="ECO:0000313" key="2">
    <source>
        <dbReference type="Proteomes" id="UP001054837"/>
    </source>
</evidence>
<reference evidence="1 2" key="1">
    <citation type="submission" date="2021-06" db="EMBL/GenBank/DDBJ databases">
        <title>Caerostris darwini draft genome.</title>
        <authorList>
            <person name="Kono N."/>
            <person name="Arakawa K."/>
        </authorList>
    </citation>
    <scope>NUCLEOTIDE SEQUENCE [LARGE SCALE GENOMIC DNA]</scope>
</reference>
<keyword evidence="1" id="KW-0695">RNA-directed DNA polymerase</keyword>
<accession>A0AAV4TC98</accession>
<protein>
    <submittedName>
        <fullName evidence="1">RNA-directed DNA polymerase from mobile element jockey</fullName>
    </submittedName>
</protein>